<feature type="transmembrane region" description="Helical" evidence="6">
    <location>
        <begin position="140"/>
        <end position="159"/>
    </location>
</feature>
<protein>
    <submittedName>
        <fullName evidence="7">ORM1-like protein 3</fullName>
    </submittedName>
</protein>
<evidence type="ECO:0000313" key="8">
    <source>
        <dbReference type="Proteomes" id="UP001153069"/>
    </source>
</evidence>
<keyword evidence="2 6" id="KW-0812">Transmembrane</keyword>
<evidence type="ECO:0000313" key="7">
    <source>
        <dbReference type="EMBL" id="CAB9507967.1"/>
    </source>
</evidence>
<dbReference type="Proteomes" id="UP001153069">
    <property type="component" value="Unassembled WGS sequence"/>
</dbReference>
<gene>
    <name evidence="7" type="ORF">SEMRO_327_G118310.1</name>
</gene>
<feature type="transmembrane region" description="Helical" evidence="6">
    <location>
        <begin position="191"/>
        <end position="210"/>
    </location>
</feature>
<evidence type="ECO:0000256" key="3">
    <source>
        <dbReference type="ARBA" id="ARBA00022989"/>
    </source>
</evidence>
<dbReference type="PANTHER" id="PTHR12665">
    <property type="entry name" value="ORMDL PROTEINS"/>
    <property type="match status" value="1"/>
</dbReference>
<keyword evidence="4 6" id="KW-0472">Membrane</keyword>
<feature type="transmembrane region" description="Helical" evidence="6">
    <location>
        <begin position="110"/>
        <end position="128"/>
    </location>
</feature>
<proteinExistence type="predicted"/>
<dbReference type="OrthoDB" id="1932233at2759"/>
<dbReference type="InterPro" id="IPR007203">
    <property type="entry name" value="ORMDL"/>
</dbReference>
<evidence type="ECO:0000256" key="4">
    <source>
        <dbReference type="ARBA" id="ARBA00023136"/>
    </source>
</evidence>
<dbReference type="Pfam" id="PF04061">
    <property type="entry name" value="ORMDL"/>
    <property type="match status" value="1"/>
</dbReference>
<accession>A0A9N8DSP1</accession>
<evidence type="ECO:0000256" key="5">
    <source>
        <dbReference type="SAM" id="MobiDB-lite"/>
    </source>
</evidence>
<evidence type="ECO:0000256" key="2">
    <source>
        <dbReference type="ARBA" id="ARBA00022692"/>
    </source>
</evidence>
<feature type="region of interest" description="Disordered" evidence="5">
    <location>
        <begin position="1"/>
        <end position="67"/>
    </location>
</feature>
<feature type="compositionally biased region" description="Polar residues" evidence="5">
    <location>
        <begin position="55"/>
        <end position="64"/>
    </location>
</feature>
<comment type="subcellular location">
    <subcellularLocation>
        <location evidence="1">Membrane</location>
        <topology evidence="1">Multi-pass membrane protein</topology>
    </subcellularLocation>
</comment>
<keyword evidence="3 6" id="KW-1133">Transmembrane helix</keyword>
<sequence length="261" mass="29444">MAQGNLPQPCSTSTMTITRDNNGEIRLRTVKRSKTPPPSEQLMLPQTPPRMSHGGENSTISSPRPNRARVNSREYIHSYDGIYADGDDMAGFDIQRNAGSWWENQQRHMFLAYVIVLFFVGLSVEMIVSGLVEDISVRKASMTVTNLIHFSVTLIYLHWMKGGTHEDQGDLDHLTLWEQIEATPNTGGLRLALRIVPTVLCYMACLWAGFTDGPRLCIINLIIWYLTLLGKMPWMNGVRIFGINSHITDGERKVEEHARSS</sequence>
<name>A0A9N8DSP1_9STRA</name>
<evidence type="ECO:0000256" key="6">
    <source>
        <dbReference type="SAM" id="Phobius"/>
    </source>
</evidence>
<dbReference type="AlphaFoldDB" id="A0A9N8DSP1"/>
<feature type="transmembrane region" description="Helical" evidence="6">
    <location>
        <begin position="216"/>
        <end position="234"/>
    </location>
</feature>
<dbReference type="EMBL" id="CAICTM010000326">
    <property type="protein sequence ID" value="CAB9507967.1"/>
    <property type="molecule type" value="Genomic_DNA"/>
</dbReference>
<organism evidence="7 8">
    <name type="scientific">Seminavis robusta</name>
    <dbReference type="NCBI Taxonomy" id="568900"/>
    <lineage>
        <taxon>Eukaryota</taxon>
        <taxon>Sar</taxon>
        <taxon>Stramenopiles</taxon>
        <taxon>Ochrophyta</taxon>
        <taxon>Bacillariophyta</taxon>
        <taxon>Bacillariophyceae</taxon>
        <taxon>Bacillariophycidae</taxon>
        <taxon>Naviculales</taxon>
        <taxon>Naviculaceae</taxon>
        <taxon>Seminavis</taxon>
    </lineage>
</organism>
<reference evidence="7" key="1">
    <citation type="submission" date="2020-06" db="EMBL/GenBank/DDBJ databases">
        <authorList>
            <consortium name="Plant Systems Biology data submission"/>
        </authorList>
    </citation>
    <scope>NUCLEOTIDE SEQUENCE</scope>
    <source>
        <strain evidence="7">D6</strain>
    </source>
</reference>
<comment type="caution">
    <text evidence="7">The sequence shown here is derived from an EMBL/GenBank/DDBJ whole genome shotgun (WGS) entry which is preliminary data.</text>
</comment>
<evidence type="ECO:0000256" key="1">
    <source>
        <dbReference type="ARBA" id="ARBA00004141"/>
    </source>
</evidence>
<keyword evidence="8" id="KW-1185">Reference proteome</keyword>
<dbReference type="GO" id="GO:0005789">
    <property type="term" value="C:endoplasmic reticulum membrane"/>
    <property type="evidence" value="ECO:0007669"/>
    <property type="project" value="InterPro"/>
</dbReference>
<feature type="compositionally biased region" description="Polar residues" evidence="5">
    <location>
        <begin position="1"/>
        <end position="20"/>
    </location>
</feature>